<reference evidence="4" key="1">
    <citation type="submission" date="2017-02" db="UniProtKB">
        <authorList>
            <consortium name="WormBaseParasite"/>
        </authorList>
    </citation>
    <scope>IDENTIFICATION</scope>
</reference>
<evidence type="ECO:0000313" key="3">
    <source>
        <dbReference type="Proteomes" id="UP000274429"/>
    </source>
</evidence>
<keyword evidence="3" id="KW-1185">Reference proteome</keyword>
<evidence type="ECO:0000256" key="1">
    <source>
        <dbReference type="SAM" id="MobiDB-lite"/>
    </source>
</evidence>
<name>A0A0R3WPM4_HYDTA</name>
<dbReference type="AlphaFoldDB" id="A0A0R3WPM4"/>
<sequence length="108" mass="11423">MAEVEAKAPEAVTEIDSAPGTSTCEEQPQNKLADEEVKGEKPKEGKSEPMANGKEEKGETGEDTKEGAEGTSCHKKGEESAEASVEAEDHKEVAEGQSQSHHEAEDGN</sequence>
<evidence type="ECO:0000313" key="4">
    <source>
        <dbReference type="WBParaSite" id="TTAC_0000271401-mRNA-1"/>
    </source>
</evidence>
<feature type="region of interest" description="Disordered" evidence="1">
    <location>
        <begin position="1"/>
        <end position="108"/>
    </location>
</feature>
<dbReference type="Proteomes" id="UP000274429">
    <property type="component" value="Unassembled WGS sequence"/>
</dbReference>
<protein>
    <submittedName>
        <fullName evidence="4">Prothymosin alpha-like</fullName>
    </submittedName>
</protein>
<gene>
    <name evidence="2" type="ORF">TTAC_LOCUS2699</name>
</gene>
<organism evidence="4">
    <name type="scientific">Hydatigena taeniaeformis</name>
    <name type="common">Feline tapeworm</name>
    <name type="synonym">Taenia taeniaeformis</name>
    <dbReference type="NCBI Taxonomy" id="6205"/>
    <lineage>
        <taxon>Eukaryota</taxon>
        <taxon>Metazoa</taxon>
        <taxon>Spiralia</taxon>
        <taxon>Lophotrochozoa</taxon>
        <taxon>Platyhelminthes</taxon>
        <taxon>Cestoda</taxon>
        <taxon>Eucestoda</taxon>
        <taxon>Cyclophyllidea</taxon>
        <taxon>Taeniidae</taxon>
        <taxon>Hydatigera</taxon>
    </lineage>
</organism>
<feature type="compositionally biased region" description="Polar residues" evidence="1">
    <location>
        <begin position="19"/>
        <end position="30"/>
    </location>
</feature>
<dbReference type="WBParaSite" id="TTAC_0000271401-mRNA-1">
    <property type="protein sequence ID" value="TTAC_0000271401-mRNA-1"/>
    <property type="gene ID" value="TTAC_0000271401"/>
</dbReference>
<reference evidence="2 3" key="2">
    <citation type="submission" date="2018-11" db="EMBL/GenBank/DDBJ databases">
        <authorList>
            <consortium name="Pathogen Informatics"/>
        </authorList>
    </citation>
    <scope>NUCLEOTIDE SEQUENCE [LARGE SCALE GENOMIC DNA]</scope>
</reference>
<feature type="compositionally biased region" description="Basic and acidic residues" evidence="1">
    <location>
        <begin position="32"/>
        <end position="68"/>
    </location>
</feature>
<proteinExistence type="predicted"/>
<accession>A0A0R3WPM4</accession>
<evidence type="ECO:0000313" key="2">
    <source>
        <dbReference type="EMBL" id="VDM20925.1"/>
    </source>
</evidence>
<dbReference type="EMBL" id="UYWX01001398">
    <property type="protein sequence ID" value="VDM20925.1"/>
    <property type="molecule type" value="Genomic_DNA"/>
</dbReference>
<feature type="compositionally biased region" description="Basic and acidic residues" evidence="1">
    <location>
        <begin position="87"/>
        <end position="108"/>
    </location>
</feature>